<dbReference type="PANTHER" id="PTHR43543">
    <property type="entry name" value="MALONIC SEMIALDEHYDE REDUCTASE RUTE-RELATED"/>
    <property type="match status" value="1"/>
</dbReference>
<evidence type="ECO:0000256" key="2">
    <source>
        <dbReference type="ARBA" id="ARBA00022643"/>
    </source>
</evidence>
<dbReference type="Proteomes" id="UP000279959">
    <property type="component" value="Chromosome"/>
</dbReference>
<gene>
    <name evidence="6" type="ORF">SAMIE_1033850</name>
</gene>
<feature type="domain" description="Nitroreductase" evidence="5">
    <location>
        <begin position="25"/>
        <end position="182"/>
    </location>
</feature>
<dbReference type="Pfam" id="PF00881">
    <property type="entry name" value="Nitroreductase"/>
    <property type="match status" value="1"/>
</dbReference>
<keyword evidence="4" id="KW-0560">Oxidoreductase</keyword>
<dbReference type="CDD" id="cd02148">
    <property type="entry name" value="RutE-like"/>
    <property type="match status" value="1"/>
</dbReference>
<evidence type="ECO:0000313" key="7">
    <source>
        <dbReference type="Proteomes" id="UP000279959"/>
    </source>
</evidence>
<evidence type="ECO:0000313" key="6">
    <source>
        <dbReference type="EMBL" id="BBD99884.1"/>
    </source>
</evidence>
<dbReference type="KEGG" id="sami:SAMIE_1033850"/>
<keyword evidence="1" id="KW-0285">Flavoprotein</keyword>
<proteinExistence type="predicted"/>
<dbReference type="NCBIfam" id="NF003768">
    <property type="entry name" value="PRK05365.1"/>
    <property type="match status" value="1"/>
</dbReference>
<dbReference type="GO" id="GO:0016491">
    <property type="term" value="F:oxidoreductase activity"/>
    <property type="evidence" value="ECO:0007669"/>
    <property type="project" value="UniProtKB-KW"/>
</dbReference>
<dbReference type="SUPFAM" id="SSF55469">
    <property type="entry name" value="FMN-dependent nitroreductase-like"/>
    <property type="match status" value="1"/>
</dbReference>
<protein>
    <submittedName>
        <fullName evidence="6">Malonic semialdehyde reductase</fullName>
    </submittedName>
</protein>
<sequence>MSVVKGSGMANHLDDSALDRIFRTARSYNGYDGTPVTEGDVRRIYDLLKWGPTSANQQSARFVWLLSQDQKDRLADCATGTNGPKIRAAPATVIIGMDLEFREHLPWLFPHDQTAREWFGSEEVRLEQAFRNSSLQGAYLLIAARALGFDTGPMSGFDGEKVDKAFFSDQPSVRTNFICTLGHGDPTTIFPRLPRPEFDRFNRIG</sequence>
<evidence type="ECO:0000259" key="5">
    <source>
        <dbReference type="Pfam" id="PF00881"/>
    </source>
</evidence>
<dbReference type="InterPro" id="IPR050461">
    <property type="entry name" value="Nitroreductase_HadB/RutE"/>
</dbReference>
<organism evidence="6 7">
    <name type="scientific">Sphingobium amiense</name>
    <dbReference type="NCBI Taxonomy" id="135719"/>
    <lineage>
        <taxon>Bacteria</taxon>
        <taxon>Pseudomonadati</taxon>
        <taxon>Pseudomonadota</taxon>
        <taxon>Alphaproteobacteria</taxon>
        <taxon>Sphingomonadales</taxon>
        <taxon>Sphingomonadaceae</taxon>
        <taxon>Sphingobium</taxon>
    </lineage>
</organism>
<evidence type="ECO:0000256" key="4">
    <source>
        <dbReference type="ARBA" id="ARBA00023002"/>
    </source>
</evidence>
<dbReference type="InterPro" id="IPR000415">
    <property type="entry name" value="Nitroreductase-like"/>
</dbReference>
<dbReference type="PANTHER" id="PTHR43543:SF1">
    <property type="entry name" value="MALONIC SEMIALDEHYDE REDUCTASE RUTE-RELATED"/>
    <property type="match status" value="1"/>
</dbReference>
<accession>A0A494W5N2</accession>
<keyword evidence="7" id="KW-1185">Reference proteome</keyword>
<name>A0A494W5N2_9SPHN</name>
<keyword evidence="3" id="KW-0521">NADP</keyword>
<reference evidence="6 7" key="1">
    <citation type="submission" date="2018-05" db="EMBL/GenBank/DDBJ databases">
        <title>Complete Genome Sequence of the Nonylphenol-Degrading Bacterium Sphingobium amiense DSM 16289T.</title>
        <authorList>
            <person name="Ootsuka M."/>
            <person name="Nishizawa T."/>
            <person name="Ohta H."/>
        </authorList>
    </citation>
    <scope>NUCLEOTIDE SEQUENCE [LARGE SCALE GENOMIC DNA]</scope>
    <source>
        <strain evidence="6 7">DSM 16289</strain>
    </source>
</reference>
<keyword evidence="2" id="KW-0288">FMN</keyword>
<dbReference type="InterPro" id="IPR023936">
    <property type="entry name" value="RutE-like"/>
</dbReference>
<dbReference type="Gene3D" id="3.40.109.10">
    <property type="entry name" value="NADH Oxidase"/>
    <property type="match status" value="1"/>
</dbReference>
<evidence type="ECO:0000256" key="3">
    <source>
        <dbReference type="ARBA" id="ARBA00022857"/>
    </source>
</evidence>
<dbReference type="AlphaFoldDB" id="A0A494W5N2"/>
<evidence type="ECO:0000256" key="1">
    <source>
        <dbReference type="ARBA" id="ARBA00022630"/>
    </source>
</evidence>
<dbReference type="InterPro" id="IPR029479">
    <property type="entry name" value="Nitroreductase"/>
</dbReference>
<dbReference type="EMBL" id="AP018664">
    <property type="protein sequence ID" value="BBD99884.1"/>
    <property type="molecule type" value="Genomic_DNA"/>
</dbReference>